<dbReference type="STRING" id="7868.ENSCMIP00000016552"/>
<keyword evidence="7" id="KW-0395">Inflammatory response</keyword>
<dbReference type="KEGG" id="cmk:103190930"/>
<dbReference type="GO" id="GO:0006954">
    <property type="term" value="P:inflammatory response"/>
    <property type="evidence" value="ECO:0007669"/>
    <property type="project" value="UniProtKB-KW"/>
</dbReference>
<dbReference type="Pfam" id="PF05729">
    <property type="entry name" value="NACHT"/>
    <property type="match status" value="1"/>
</dbReference>
<dbReference type="GO" id="GO:0005524">
    <property type="term" value="F:ATP binding"/>
    <property type="evidence" value="ECO:0007669"/>
    <property type="project" value="UniProtKB-KW"/>
</dbReference>
<feature type="domain" description="NACHT" evidence="10">
    <location>
        <begin position="273"/>
        <end position="414"/>
    </location>
</feature>
<dbReference type="InterPro" id="IPR007111">
    <property type="entry name" value="NACHT_NTPase"/>
</dbReference>
<keyword evidence="3" id="KW-0677">Repeat</keyword>
<dbReference type="Proteomes" id="UP000314986">
    <property type="component" value="Unassembled WGS sequence"/>
</dbReference>
<accession>A0A4W3HN52</accession>
<dbReference type="PANTHER" id="PTHR45690">
    <property type="entry name" value="NACHT, LRR AND PYD DOMAINS-CONTAINING PROTEIN 12"/>
    <property type="match status" value="1"/>
</dbReference>
<dbReference type="GO" id="GO:0045087">
    <property type="term" value="P:innate immune response"/>
    <property type="evidence" value="ECO:0007669"/>
    <property type="project" value="UniProtKB-KW"/>
</dbReference>
<evidence type="ECO:0000256" key="3">
    <source>
        <dbReference type="ARBA" id="ARBA00022737"/>
    </source>
</evidence>
<dbReference type="SMART" id="SM00368">
    <property type="entry name" value="LRR_RI"/>
    <property type="match status" value="6"/>
</dbReference>
<dbReference type="Pfam" id="PF17779">
    <property type="entry name" value="WHD_NOD2"/>
    <property type="match status" value="1"/>
</dbReference>
<keyword evidence="4" id="KW-0547">Nucleotide-binding</keyword>
<evidence type="ECO:0000256" key="9">
    <source>
        <dbReference type="SAM" id="MobiDB-lite"/>
    </source>
</evidence>
<evidence type="ECO:0000256" key="5">
    <source>
        <dbReference type="ARBA" id="ARBA00022840"/>
    </source>
</evidence>
<evidence type="ECO:0000256" key="7">
    <source>
        <dbReference type="ARBA" id="ARBA00023198"/>
    </source>
</evidence>
<evidence type="ECO:0000256" key="1">
    <source>
        <dbReference type="ARBA" id="ARBA00004110"/>
    </source>
</evidence>
<evidence type="ECO:0000256" key="2">
    <source>
        <dbReference type="ARBA" id="ARBA00022490"/>
    </source>
</evidence>
<dbReference type="SUPFAM" id="SSF52047">
    <property type="entry name" value="RNI-like"/>
    <property type="match status" value="1"/>
</dbReference>
<dbReference type="GO" id="GO:0005829">
    <property type="term" value="C:cytosol"/>
    <property type="evidence" value="ECO:0007669"/>
    <property type="project" value="UniProtKB-SubCell"/>
</dbReference>
<reference evidence="12" key="1">
    <citation type="journal article" date="2006" name="Science">
        <title>Ancient noncoding elements conserved in the human genome.</title>
        <authorList>
            <person name="Venkatesh B."/>
            <person name="Kirkness E.F."/>
            <person name="Loh Y.H."/>
            <person name="Halpern A.L."/>
            <person name="Lee A.P."/>
            <person name="Johnson J."/>
            <person name="Dandona N."/>
            <person name="Viswanathan L.D."/>
            <person name="Tay A."/>
            <person name="Venter J.C."/>
            <person name="Strausberg R.L."/>
            <person name="Brenner S."/>
        </authorList>
    </citation>
    <scope>NUCLEOTIDE SEQUENCE [LARGE SCALE GENOMIC DNA]</scope>
</reference>
<keyword evidence="5" id="KW-0067">ATP-binding</keyword>
<reference evidence="12" key="2">
    <citation type="journal article" date="2007" name="PLoS Biol.">
        <title>Survey sequencing and comparative analysis of the elephant shark (Callorhinchus milii) genome.</title>
        <authorList>
            <person name="Venkatesh B."/>
            <person name="Kirkness E.F."/>
            <person name="Loh Y.H."/>
            <person name="Halpern A.L."/>
            <person name="Lee A.P."/>
            <person name="Johnson J."/>
            <person name="Dandona N."/>
            <person name="Viswanathan L.D."/>
            <person name="Tay A."/>
            <person name="Venter J.C."/>
            <person name="Strausberg R.L."/>
            <person name="Brenner S."/>
        </authorList>
    </citation>
    <scope>NUCLEOTIDE SEQUENCE [LARGE SCALE GENOMIC DNA]</scope>
</reference>
<evidence type="ECO:0000313" key="12">
    <source>
        <dbReference type="Proteomes" id="UP000314986"/>
    </source>
</evidence>
<name>A0A4W3HN52_CALMI</name>
<dbReference type="GeneTree" id="ENSGT01150000287004"/>
<sequence>MASTEPEPRASATGNAATSGVDQTPGHKSTDTDTLFTETLALYNGYQLHRLTKFYRDRLEQAIEEGVEDISSTLTQKECFSPQEHKKLIELTHSGQRRQSSKLLLNMVMGKGSQARMGMWESFVELRPTLPKLSKVMTEIQRQGSSLVNEVTIDRSVPDVPSELIAIQRQHKETLQKQCEKLEVKTILIKVKVKKFQLVDHYTELTIISDLRHRNLVEHELLARGRDHEEWRQKKIRGELEKITTDKLFHSSFSKISHLPSSHGSVPGSPTGTSAVVSGVAGIGKTTMVQKIIHDWATGKIYPHFHFVFVFKFRDLNTRNSRITLRQLILDEYPYLKDVLNELWKQPERLLFIFDGLDEFRARIDFTDKRGDTESQHMCTDPGFWCDVSDIVYSLIQQTLLPGCSVLVTSRPNALQLLAKAQVSVWAEILGFVGEERREYFHNFFQDQEVAAAVYSHVEENELLFTMCYNPSYCWILALSLGPFFTRKPSNKQEVPKTITQLFSYYIYHILTHHSVKVESLRDVMLKIGEMAFNGVSQRNIVFNDEDLIKYKLEPSQFVSGFLMELVERESSEYSVVYTFPHLTIQEFVAALAQFLIPNPESLQKCFYTKARSKGDGRFEILLRFVAGLSSPRAAKPLEEFLGRFVPQTTCDVIDWLKENIKAQIKDADTVTGKMTLLNALHYLFESQNQTLAQLTMGSVQTLTFGGDSSGEALRLTPIDCAVLSQAIGLCDTINLLDLRNCYIQDAGLQRLAPALLKCQDLRLRSNNLGDCGAKRLSEALRNPDCKIQSLWLEYNHLTADCTEDLASALSTNHSLTQLILNNNNLRDYGVKRLCEALRNPECKIQRLGLDSNSLTDDCTDDLVTALVTNRSLSNLDLMYNSFTDGSVPDLSHLIQTCTSLEEIKLLGNGFSSDGENQLESLRGFRAELTVTVRHWMRE</sequence>
<reference evidence="12" key="3">
    <citation type="journal article" date="2014" name="Nature">
        <title>Elephant shark genome provides unique insights into gnathostome evolution.</title>
        <authorList>
            <consortium name="International Elephant Shark Genome Sequencing Consortium"/>
            <person name="Venkatesh B."/>
            <person name="Lee A.P."/>
            <person name="Ravi V."/>
            <person name="Maurya A.K."/>
            <person name="Lian M.M."/>
            <person name="Swann J.B."/>
            <person name="Ohta Y."/>
            <person name="Flajnik M.F."/>
            <person name="Sutoh Y."/>
            <person name="Kasahara M."/>
            <person name="Hoon S."/>
            <person name="Gangu V."/>
            <person name="Roy S.W."/>
            <person name="Irimia M."/>
            <person name="Korzh V."/>
            <person name="Kondrychyn I."/>
            <person name="Lim Z.W."/>
            <person name="Tay B.H."/>
            <person name="Tohari S."/>
            <person name="Kong K.W."/>
            <person name="Ho S."/>
            <person name="Lorente-Galdos B."/>
            <person name="Quilez J."/>
            <person name="Marques-Bonet T."/>
            <person name="Raney B.J."/>
            <person name="Ingham P.W."/>
            <person name="Tay A."/>
            <person name="Hillier L.W."/>
            <person name="Minx P."/>
            <person name="Boehm T."/>
            <person name="Wilson R.K."/>
            <person name="Brenner S."/>
            <person name="Warren W.C."/>
        </authorList>
    </citation>
    <scope>NUCLEOTIDE SEQUENCE [LARGE SCALE GENOMIC DNA]</scope>
</reference>
<evidence type="ECO:0000256" key="4">
    <source>
        <dbReference type="ARBA" id="ARBA00022741"/>
    </source>
</evidence>
<reference evidence="11" key="5">
    <citation type="submission" date="2025-09" db="UniProtKB">
        <authorList>
            <consortium name="Ensembl"/>
        </authorList>
    </citation>
    <scope>IDENTIFICATION</scope>
</reference>
<dbReference type="InterPro" id="IPR050637">
    <property type="entry name" value="NLRP_innate_immun_reg"/>
</dbReference>
<dbReference type="AlphaFoldDB" id="A0A4W3HN52"/>
<proteinExistence type="predicted"/>
<dbReference type="PANTHER" id="PTHR45690:SF19">
    <property type="entry name" value="NACHT, LRR AND PYD DOMAINS-CONTAINING PROTEIN 3"/>
    <property type="match status" value="1"/>
</dbReference>
<reference evidence="11" key="4">
    <citation type="submission" date="2025-08" db="UniProtKB">
        <authorList>
            <consortium name="Ensembl"/>
        </authorList>
    </citation>
    <scope>IDENTIFICATION</scope>
</reference>
<keyword evidence="12" id="KW-1185">Reference proteome</keyword>
<evidence type="ECO:0000256" key="6">
    <source>
        <dbReference type="ARBA" id="ARBA00022843"/>
    </source>
</evidence>
<evidence type="ECO:0000259" key="10">
    <source>
        <dbReference type="PROSITE" id="PS50837"/>
    </source>
</evidence>
<keyword evidence="8" id="KW-1271">Inflammasome</keyword>
<protein>
    <submittedName>
        <fullName evidence="11">NACHT, LRR and PYD domains-containing protein 3-like</fullName>
    </submittedName>
</protein>
<dbReference type="OMA" id="RARIDFT"/>
<keyword evidence="2" id="KW-0963">Cytoplasm</keyword>
<dbReference type="Ensembl" id="ENSCMIT00000016884.1">
    <property type="protein sequence ID" value="ENSCMIP00000016552.1"/>
    <property type="gene ID" value="ENSCMIG00000007977.1"/>
</dbReference>
<dbReference type="PROSITE" id="PS50837">
    <property type="entry name" value="NACHT"/>
    <property type="match status" value="1"/>
</dbReference>
<comment type="subcellular location">
    <subcellularLocation>
        <location evidence="1">Inflammasome</location>
    </subcellularLocation>
</comment>
<feature type="region of interest" description="Disordered" evidence="9">
    <location>
        <begin position="1"/>
        <end position="32"/>
    </location>
</feature>
<dbReference type="InterPro" id="IPR027417">
    <property type="entry name" value="P-loop_NTPase"/>
</dbReference>
<dbReference type="SUPFAM" id="SSF52540">
    <property type="entry name" value="P-loop containing nucleoside triphosphate hydrolases"/>
    <property type="match status" value="1"/>
</dbReference>
<evidence type="ECO:0000256" key="8">
    <source>
        <dbReference type="ARBA" id="ARBA00023233"/>
    </source>
</evidence>
<dbReference type="OrthoDB" id="120976at2759"/>
<feature type="compositionally biased region" description="Polar residues" evidence="9">
    <location>
        <begin position="12"/>
        <end position="22"/>
    </location>
</feature>
<keyword evidence="6" id="KW-0832">Ubl conjugation</keyword>
<dbReference type="InterPro" id="IPR032675">
    <property type="entry name" value="LRR_dom_sf"/>
</dbReference>
<dbReference type="Pfam" id="PF17776">
    <property type="entry name" value="NLRC4_HD2"/>
    <property type="match status" value="1"/>
</dbReference>
<dbReference type="InParanoid" id="A0A4W3HN52"/>
<evidence type="ECO:0000313" key="11">
    <source>
        <dbReference type="Ensembl" id="ENSCMIP00000016552.1"/>
    </source>
</evidence>
<dbReference type="InterPro" id="IPR041267">
    <property type="entry name" value="NLRP_HD2"/>
</dbReference>
<dbReference type="Gene3D" id="3.40.50.300">
    <property type="entry name" value="P-loop containing nucleotide triphosphate hydrolases"/>
    <property type="match status" value="1"/>
</dbReference>
<gene>
    <name evidence="11" type="primary">LOC103190930</name>
</gene>
<dbReference type="Gene3D" id="3.80.10.10">
    <property type="entry name" value="Ribonuclease Inhibitor"/>
    <property type="match status" value="2"/>
</dbReference>
<dbReference type="InterPro" id="IPR041075">
    <property type="entry name" value="NOD1/2_WH"/>
</dbReference>
<dbReference type="GeneID" id="103190930"/>
<organism evidence="11 12">
    <name type="scientific">Callorhinchus milii</name>
    <name type="common">Ghost shark</name>
    <dbReference type="NCBI Taxonomy" id="7868"/>
    <lineage>
        <taxon>Eukaryota</taxon>
        <taxon>Metazoa</taxon>
        <taxon>Chordata</taxon>
        <taxon>Craniata</taxon>
        <taxon>Vertebrata</taxon>
        <taxon>Chondrichthyes</taxon>
        <taxon>Holocephali</taxon>
        <taxon>Chimaeriformes</taxon>
        <taxon>Callorhinchidae</taxon>
        <taxon>Callorhinchus</taxon>
    </lineage>
</organism>